<dbReference type="GO" id="GO:0030435">
    <property type="term" value="P:sporulation resulting in formation of a cellular spore"/>
    <property type="evidence" value="ECO:0007669"/>
    <property type="project" value="UniProtKB-KW"/>
</dbReference>
<dbReference type="InterPro" id="IPR012347">
    <property type="entry name" value="Ferritin-like"/>
</dbReference>
<reference evidence="5" key="1">
    <citation type="submission" date="2015-08" db="EMBL/GenBank/DDBJ databases">
        <title>Genome sequencing project for genomic taxonomy and phylogenomics of Bacillus-like bacteria.</title>
        <authorList>
            <person name="Liu B."/>
            <person name="Wang J."/>
            <person name="Zhu Y."/>
            <person name="Liu G."/>
            <person name="Chen Q."/>
            <person name="Chen Z."/>
            <person name="Lan J."/>
            <person name="Che J."/>
            <person name="Ge C."/>
            <person name="Shi H."/>
            <person name="Pan Z."/>
            <person name="Liu X."/>
        </authorList>
    </citation>
    <scope>NUCLEOTIDE SEQUENCE [LARGE SCALE GENOMIC DNA]</scope>
    <source>
        <strain evidence="5">FJAT-22460</strain>
    </source>
</reference>
<evidence type="ECO:0000313" key="4">
    <source>
        <dbReference type="EMBL" id="KOR87653.1"/>
    </source>
</evidence>
<dbReference type="PATRIC" id="fig|1705565.3.peg.366"/>
<dbReference type="Gene3D" id="1.20.1260.10">
    <property type="match status" value="1"/>
</dbReference>
<organism evidence="4 5">
    <name type="scientific">Paenibacillus solani</name>
    <dbReference type="NCBI Taxonomy" id="1705565"/>
    <lineage>
        <taxon>Bacteria</taxon>
        <taxon>Bacillati</taxon>
        <taxon>Bacillota</taxon>
        <taxon>Bacilli</taxon>
        <taxon>Bacillales</taxon>
        <taxon>Paenibacillaceae</taxon>
        <taxon>Paenibacillus</taxon>
    </lineage>
</organism>
<comment type="subcellular location">
    <subcellularLocation>
        <location evidence="2">Spore coat</location>
    </subcellularLocation>
</comment>
<evidence type="ECO:0000256" key="1">
    <source>
        <dbReference type="ARBA" id="ARBA00022969"/>
    </source>
</evidence>
<dbReference type="PANTHER" id="PTHR39183:SF1">
    <property type="entry name" value="SPORE COAT PROTEIN F-LIKE PROTEIN YHCQ"/>
    <property type="match status" value="1"/>
</dbReference>
<comment type="similarity">
    <text evidence="3">Belongs to the CotF family.</text>
</comment>
<evidence type="ECO:0000256" key="2">
    <source>
        <dbReference type="ARBA" id="ARBA00024325"/>
    </source>
</evidence>
<keyword evidence="4" id="KW-0946">Virion</keyword>
<dbReference type="OrthoDB" id="2703958at2"/>
<protein>
    <submittedName>
        <fullName evidence="4">Spore coat protein</fullName>
    </submittedName>
</protein>
<evidence type="ECO:0000256" key="3">
    <source>
        <dbReference type="ARBA" id="ARBA00024344"/>
    </source>
</evidence>
<dbReference type="Proteomes" id="UP000036932">
    <property type="component" value="Unassembled WGS sequence"/>
</dbReference>
<keyword evidence="5" id="KW-1185">Reference proteome</keyword>
<gene>
    <name evidence="4" type="ORF">AM231_17300</name>
</gene>
<dbReference type="AlphaFoldDB" id="A0A0M1NZG1"/>
<dbReference type="Pfam" id="PF07875">
    <property type="entry name" value="Coat_F"/>
    <property type="match status" value="1"/>
</dbReference>
<sequence>MSQNPKHLAWHETMEIHELTAFQANHLIGLKMSIQDIKDPQLHGLYTEAIQGVEQNLRELLPYYSEAPTGTRSLSGADLTAYYAGHLLSFAKTSVRSYAIAITEAATPSVRDTLQKQLNKAIELHGKVFYFMYARGLYPSYNLKQLLENDVKNANKALSL</sequence>
<dbReference type="InterPro" id="IPR012851">
    <property type="entry name" value="Spore_coat_CotF-like"/>
</dbReference>
<dbReference type="EMBL" id="LIUT01000002">
    <property type="protein sequence ID" value="KOR87653.1"/>
    <property type="molecule type" value="Genomic_DNA"/>
</dbReference>
<evidence type="ECO:0000313" key="5">
    <source>
        <dbReference type="Proteomes" id="UP000036932"/>
    </source>
</evidence>
<proteinExistence type="inferred from homology"/>
<name>A0A0M1NZG1_9BACL</name>
<dbReference type="RefSeq" id="WP_054403795.1">
    <property type="nucleotide sequence ID" value="NZ_LIUT01000002.1"/>
</dbReference>
<keyword evidence="4" id="KW-0167">Capsid protein</keyword>
<dbReference type="PANTHER" id="PTHR39183">
    <property type="entry name" value="SPORE COAT PROTEIN F-LIKE PROTEIN YHCQ"/>
    <property type="match status" value="1"/>
</dbReference>
<comment type="caution">
    <text evidence="4">The sequence shown here is derived from an EMBL/GenBank/DDBJ whole genome shotgun (WGS) entry which is preliminary data.</text>
</comment>
<keyword evidence="1" id="KW-0749">Sporulation</keyword>
<accession>A0A0M1NZG1</accession>